<dbReference type="RefSeq" id="WP_380713090.1">
    <property type="nucleotide sequence ID" value="NZ_JBHUML010000002.1"/>
</dbReference>
<feature type="region of interest" description="Disordered" evidence="1">
    <location>
        <begin position="20"/>
        <end position="40"/>
    </location>
</feature>
<dbReference type="PANTHER" id="PTHR43649">
    <property type="entry name" value="ARABINOSE-BINDING PROTEIN-RELATED"/>
    <property type="match status" value="1"/>
</dbReference>
<feature type="signal peptide" evidence="2">
    <location>
        <begin position="1"/>
        <end position="26"/>
    </location>
</feature>
<protein>
    <submittedName>
        <fullName evidence="3">Extracellular solute-binding protein</fullName>
    </submittedName>
</protein>
<dbReference type="InterPro" id="IPR006059">
    <property type="entry name" value="SBP"/>
</dbReference>
<evidence type="ECO:0000313" key="3">
    <source>
        <dbReference type="EMBL" id="MFD2705866.1"/>
    </source>
</evidence>
<reference evidence="4" key="1">
    <citation type="journal article" date="2019" name="Int. J. Syst. Evol. Microbiol.">
        <title>The Global Catalogue of Microorganisms (GCM) 10K type strain sequencing project: providing services to taxonomists for standard genome sequencing and annotation.</title>
        <authorList>
            <consortium name="The Broad Institute Genomics Platform"/>
            <consortium name="The Broad Institute Genome Sequencing Center for Infectious Disease"/>
            <person name="Wu L."/>
            <person name="Ma J."/>
        </authorList>
    </citation>
    <scope>NUCLEOTIDE SEQUENCE [LARGE SCALE GENOMIC DNA]</scope>
    <source>
        <strain evidence="4">KCTC 33792</strain>
    </source>
</reference>
<comment type="caution">
    <text evidence="3">The sequence shown here is derived from an EMBL/GenBank/DDBJ whole genome shotgun (WGS) entry which is preliminary data.</text>
</comment>
<keyword evidence="2" id="KW-0732">Signal</keyword>
<dbReference type="PROSITE" id="PS51257">
    <property type="entry name" value="PROKAR_LIPOPROTEIN"/>
    <property type="match status" value="1"/>
</dbReference>
<dbReference type="EMBL" id="JBHUML010000002">
    <property type="protein sequence ID" value="MFD2705866.1"/>
    <property type="molecule type" value="Genomic_DNA"/>
</dbReference>
<accession>A0ABW5T1K0</accession>
<dbReference type="Gene3D" id="3.40.190.10">
    <property type="entry name" value="Periplasmic binding protein-like II"/>
    <property type="match status" value="2"/>
</dbReference>
<organism evidence="3 4">
    <name type="scientific">Salibacterium lacus</name>
    <dbReference type="NCBI Taxonomy" id="1898109"/>
    <lineage>
        <taxon>Bacteria</taxon>
        <taxon>Bacillati</taxon>
        <taxon>Bacillota</taxon>
        <taxon>Bacilli</taxon>
        <taxon>Bacillales</taxon>
        <taxon>Bacillaceae</taxon>
    </lineage>
</organism>
<sequence length="432" mass="47755">MKKQAVVFFCSLMVLAAGCQPSSENAETPDGGSDSGGSSEDTVLSLWHIETGEAEQVLQEAAQRFEQEHDGVTVELNQYQNDPYKEQIITSMGGDSPPDIFHSWGGGWLKNFVDSDQVMNITEDINTDNYLQTGLDTVTFNDEIYGVPVGMELTPVWYNTAIFEEYDLEVPATYDDLLGIVETLRSNDIIPFALANQPQWPGAFYMMYLAERIGGPDLFNEAYNRTGRTFDDEAYIEGGQKIQELVDMGAFPDGVNGMNYDNGQSRQLMYSGDAAMEIMNSGAMLNNVRKEMPEFEEKLDYFLFPEVEGGQGSQNHAVGGVSPAFSISSQTEHPDLALELLKELSSQETAQGLADRSGNISAVQGVEYEDGYIERLNNTLNEANYLQTFYDQTLPPEVAQVHLDTTQGLFGDSITPEEAAQEVEQAAQEVLE</sequence>
<proteinExistence type="predicted"/>
<feature type="chain" id="PRO_5046559001" evidence="2">
    <location>
        <begin position="27"/>
        <end position="432"/>
    </location>
</feature>
<feature type="compositionally biased region" description="Low complexity" evidence="1">
    <location>
        <begin position="30"/>
        <end position="39"/>
    </location>
</feature>
<gene>
    <name evidence="3" type="ORF">ACFSUB_10310</name>
</gene>
<dbReference type="Pfam" id="PF01547">
    <property type="entry name" value="SBP_bac_1"/>
    <property type="match status" value="1"/>
</dbReference>
<dbReference type="SUPFAM" id="SSF53850">
    <property type="entry name" value="Periplasmic binding protein-like II"/>
    <property type="match status" value="1"/>
</dbReference>
<dbReference type="InterPro" id="IPR050490">
    <property type="entry name" value="Bact_solute-bd_prot1"/>
</dbReference>
<keyword evidence="4" id="KW-1185">Reference proteome</keyword>
<evidence type="ECO:0000256" key="2">
    <source>
        <dbReference type="SAM" id="SignalP"/>
    </source>
</evidence>
<name>A0ABW5T1K0_9BACI</name>
<dbReference type="Proteomes" id="UP001597520">
    <property type="component" value="Unassembled WGS sequence"/>
</dbReference>
<evidence type="ECO:0000313" key="4">
    <source>
        <dbReference type="Proteomes" id="UP001597520"/>
    </source>
</evidence>
<dbReference type="PANTHER" id="PTHR43649:SF14">
    <property type="entry name" value="BLR3389 PROTEIN"/>
    <property type="match status" value="1"/>
</dbReference>
<evidence type="ECO:0000256" key="1">
    <source>
        <dbReference type="SAM" id="MobiDB-lite"/>
    </source>
</evidence>